<dbReference type="Proteomes" id="UP000669179">
    <property type="component" value="Unassembled WGS sequence"/>
</dbReference>
<dbReference type="RefSeq" id="WP_208264101.1">
    <property type="nucleotide sequence ID" value="NZ_JAGEOJ010000045.1"/>
</dbReference>
<dbReference type="AlphaFoldDB" id="A0A939TGX1"/>
<sequence length="85" mass="9149">MTEAAWPVSYDAARRTMAEHREAREAERRASLDVEIAAERSRIDAEQAAGAVADAAVSARIAELRAEGLGWGEVAERLAGEEVTP</sequence>
<gene>
    <name evidence="1" type="ORF">J4573_52910</name>
</gene>
<accession>A0A939TGX1</accession>
<protein>
    <submittedName>
        <fullName evidence="1">Uncharacterized protein</fullName>
    </submittedName>
</protein>
<name>A0A939TGX1_9ACTN</name>
<reference evidence="1" key="1">
    <citation type="submission" date="2021-03" db="EMBL/GenBank/DDBJ databases">
        <authorList>
            <person name="Kanchanasin P."/>
            <person name="Saeng-In P."/>
            <person name="Phongsopitanun W."/>
            <person name="Yuki M."/>
            <person name="Kudo T."/>
            <person name="Ohkuma M."/>
            <person name="Tanasupawat S."/>
        </authorList>
    </citation>
    <scope>NUCLEOTIDE SEQUENCE</scope>
    <source>
        <strain evidence="1">GKU 128</strain>
    </source>
</reference>
<proteinExistence type="predicted"/>
<comment type="caution">
    <text evidence="1">The sequence shown here is derived from an EMBL/GenBank/DDBJ whole genome shotgun (WGS) entry which is preliminary data.</text>
</comment>
<evidence type="ECO:0000313" key="1">
    <source>
        <dbReference type="EMBL" id="MBO2455860.1"/>
    </source>
</evidence>
<evidence type="ECO:0000313" key="2">
    <source>
        <dbReference type="Proteomes" id="UP000669179"/>
    </source>
</evidence>
<keyword evidence="2" id="KW-1185">Reference proteome</keyword>
<organism evidence="1 2">
    <name type="scientific">Actinomadura barringtoniae</name>
    <dbReference type="NCBI Taxonomy" id="1427535"/>
    <lineage>
        <taxon>Bacteria</taxon>
        <taxon>Bacillati</taxon>
        <taxon>Actinomycetota</taxon>
        <taxon>Actinomycetes</taxon>
        <taxon>Streptosporangiales</taxon>
        <taxon>Thermomonosporaceae</taxon>
        <taxon>Actinomadura</taxon>
    </lineage>
</organism>
<dbReference type="EMBL" id="JAGEOJ010000045">
    <property type="protein sequence ID" value="MBO2455860.1"/>
    <property type="molecule type" value="Genomic_DNA"/>
</dbReference>